<dbReference type="AlphaFoldDB" id="A0A4R4NSA2"/>
<evidence type="ECO:0000256" key="5">
    <source>
        <dbReference type="ARBA" id="ARBA00022989"/>
    </source>
</evidence>
<evidence type="ECO:0000256" key="2">
    <source>
        <dbReference type="ARBA" id="ARBA00022448"/>
    </source>
</evidence>
<keyword evidence="11" id="KW-1185">Reference proteome</keyword>
<dbReference type="InterPro" id="IPR035906">
    <property type="entry name" value="MetI-like_sf"/>
</dbReference>
<feature type="transmembrane region" description="Helical" evidence="7">
    <location>
        <begin position="41"/>
        <end position="61"/>
    </location>
</feature>
<proteinExistence type="inferred from homology"/>
<sequence length="296" mass="32147">MKLGNTRTAPGVATGDRDDGDRETREPAHRPAARTAPRRQVPGFVLSWGLFLILLGLWQLIVRAFDVSIVLVPAPSDVVRSLVDGLESGFLLEHMWVTMKEILIGFGLAIGMALASAALITQFRIMDKALLPILVLIQTIPKVAMAPLLLMWFGIGMTSKVLTIALIAYFPLLVNTILGLRSAEPEQIDMLRSFGASEFQIMRRLRLPSALPHIFAGLDVAVILSVTGAVVAEFVGATAGLGYTIQATNFNMDVARTFAVVVLLSIIGMTLHAVVVTANRWLVFWAPSGKEHARDL</sequence>
<feature type="region of interest" description="Disordered" evidence="8">
    <location>
        <begin position="1"/>
        <end position="35"/>
    </location>
</feature>
<feature type="transmembrane region" description="Helical" evidence="7">
    <location>
        <begin position="133"/>
        <end position="155"/>
    </location>
</feature>
<gene>
    <name evidence="10" type="ORF">E1284_26610</name>
</gene>
<dbReference type="Gene3D" id="1.10.3720.10">
    <property type="entry name" value="MetI-like"/>
    <property type="match status" value="1"/>
</dbReference>
<evidence type="ECO:0000256" key="6">
    <source>
        <dbReference type="ARBA" id="ARBA00023136"/>
    </source>
</evidence>
<dbReference type="GO" id="GO:0055085">
    <property type="term" value="P:transmembrane transport"/>
    <property type="evidence" value="ECO:0007669"/>
    <property type="project" value="InterPro"/>
</dbReference>
<evidence type="ECO:0000256" key="1">
    <source>
        <dbReference type="ARBA" id="ARBA00004651"/>
    </source>
</evidence>
<comment type="subcellular location">
    <subcellularLocation>
        <location evidence="1 7">Cell membrane</location>
        <topology evidence="1 7">Multi-pass membrane protein</topology>
    </subcellularLocation>
</comment>
<keyword evidence="5 7" id="KW-1133">Transmembrane helix</keyword>
<name>A0A4R4NSA2_9ACTN</name>
<evidence type="ECO:0000256" key="7">
    <source>
        <dbReference type="RuleBase" id="RU363032"/>
    </source>
</evidence>
<dbReference type="GO" id="GO:0005886">
    <property type="term" value="C:plasma membrane"/>
    <property type="evidence" value="ECO:0007669"/>
    <property type="project" value="UniProtKB-SubCell"/>
</dbReference>
<organism evidence="10 11">
    <name type="scientific">Actinomadura bangladeshensis</name>
    <dbReference type="NCBI Taxonomy" id="453573"/>
    <lineage>
        <taxon>Bacteria</taxon>
        <taxon>Bacillati</taxon>
        <taxon>Actinomycetota</taxon>
        <taxon>Actinomycetes</taxon>
        <taxon>Streptosporangiales</taxon>
        <taxon>Thermomonosporaceae</taxon>
        <taxon>Actinomadura</taxon>
    </lineage>
</organism>
<dbReference type="PROSITE" id="PS50928">
    <property type="entry name" value="ABC_TM1"/>
    <property type="match status" value="1"/>
</dbReference>
<evidence type="ECO:0000313" key="11">
    <source>
        <dbReference type="Proteomes" id="UP000295431"/>
    </source>
</evidence>
<evidence type="ECO:0000256" key="4">
    <source>
        <dbReference type="ARBA" id="ARBA00022692"/>
    </source>
</evidence>
<keyword evidence="3" id="KW-1003">Cell membrane</keyword>
<reference evidence="10 11" key="1">
    <citation type="submission" date="2019-03" db="EMBL/GenBank/DDBJ databases">
        <title>Draft genome sequences of novel Actinobacteria.</title>
        <authorList>
            <person name="Sahin N."/>
            <person name="Ay H."/>
            <person name="Saygin H."/>
        </authorList>
    </citation>
    <scope>NUCLEOTIDE SEQUENCE [LARGE SCALE GENOMIC DNA]</scope>
    <source>
        <strain evidence="10 11">DSM 45347</strain>
    </source>
</reference>
<dbReference type="PANTHER" id="PTHR30151:SF0">
    <property type="entry name" value="ABC TRANSPORTER PERMEASE PROTEIN MJ0413-RELATED"/>
    <property type="match status" value="1"/>
</dbReference>
<keyword evidence="2 7" id="KW-0813">Transport</keyword>
<dbReference type="Proteomes" id="UP000295431">
    <property type="component" value="Unassembled WGS sequence"/>
</dbReference>
<feature type="transmembrane region" description="Helical" evidence="7">
    <location>
        <begin position="257"/>
        <end position="278"/>
    </location>
</feature>
<evidence type="ECO:0000313" key="10">
    <source>
        <dbReference type="EMBL" id="TDC11834.1"/>
    </source>
</evidence>
<accession>A0A4R4NSA2</accession>
<dbReference type="RefSeq" id="WP_131942875.1">
    <property type="nucleotide sequence ID" value="NZ_BAAAMX010000030.1"/>
</dbReference>
<dbReference type="OrthoDB" id="7274389at2"/>
<feature type="compositionally biased region" description="Basic and acidic residues" evidence="8">
    <location>
        <begin position="15"/>
        <end position="29"/>
    </location>
</feature>
<feature type="transmembrane region" description="Helical" evidence="7">
    <location>
        <begin position="102"/>
        <end position="121"/>
    </location>
</feature>
<comment type="similarity">
    <text evidence="7">Belongs to the binding-protein-dependent transport system permease family.</text>
</comment>
<dbReference type="CDD" id="cd06261">
    <property type="entry name" value="TM_PBP2"/>
    <property type="match status" value="1"/>
</dbReference>
<evidence type="ECO:0000256" key="3">
    <source>
        <dbReference type="ARBA" id="ARBA00022475"/>
    </source>
</evidence>
<keyword evidence="6 7" id="KW-0472">Membrane</keyword>
<dbReference type="Pfam" id="PF00528">
    <property type="entry name" value="BPD_transp_1"/>
    <property type="match status" value="1"/>
</dbReference>
<comment type="caution">
    <text evidence="10">The sequence shown here is derived from an EMBL/GenBank/DDBJ whole genome shotgun (WGS) entry which is preliminary data.</text>
</comment>
<feature type="transmembrane region" description="Helical" evidence="7">
    <location>
        <begin position="210"/>
        <end position="237"/>
    </location>
</feature>
<feature type="domain" description="ABC transmembrane type-1" evidence="9">
    <location>
        <begin position="91"/>
        <end position="275"/>
    </location>
</feature>
<evidence type="ECO:0000256" key="8">
    <source>
        <dbReference type="SAM" id="MobiDB-lite"/>
    </source>
</evidence>
<dbReference type="PANTHER" id="PTHR30151">
    <property type="entry name" value="ALKANE SULFONATE ABC TRANSPORTER-RELATED, MEMBRANE SUBUNIT"/>
    <property type="match status" value="1"/>
</dbReference>
<dbReference type="SUPFAM" id="SSF161098">
    <property type="entry name" value="MetI-like"/>
    <property type="match status" value="1"/>
</dbReference>
<feature type="transmembrane region" description="Helical" evidence="7">
    <location>
        <begin position="161"/>
        <end position="180"/>
    </location>
</feature>
<dbReference type="EMBL" id="SMJW01000159">
    <property type="protein sequence ID" value="TDC11834.1"/>
    <property type="molecule type" value="Genomic_DNA"/>
</dbReference>
<evidence type="ECO:0000259" key="9">
    <source>
        <dbReference type="PROSITE" id="PS50928"/>
    </source>
</evidence>
<protein>
    <submittedName>
        <fullName evidence="10">ABC transporter permease</fullName>
    </submittedName>
</protein>
<dbReference type="InterPro" id="IPR000515">
    <property type="entry name" value="MetI-like"/>
</dbReference>
<keyword evidence="4 7" id="KW-0812">Transmembrane</keyword>